<sequence>MKKKYWICTTSGCKIFIHTDINNNYLSGGKNEHEHAANPELLEVHQTRQQIKRRVINELTPIGAVYDEEMSKASMSSTAIAIFPTVHEIYQGFAKTRRKAMPAPPQSCTFDIPEQYTLTIDKKRFLLFDEARVRRERLLIFSSDIQLDLLFKSSIVYMDGTYSKAPNHFFQLFTMHSVNFDICVPSVFGLLIDKKSATYKQIFTELKNIASKKGISFSPSLIMSDFESGLISAVKSELMALGLMPLDKVVSSFEDVRSAAQCLAQLKAIELLQYFENNWMSNIELWNLFGFDSRTNNTCEDQLS</sequence>
<reference evidence="2" key="1">
    <citation type="submission" date="2021-02" db="EMBL/GenBank/DDBJ databases">
        <authorList>
            <person name="Nowell W R."/>
        </authorList>
    </citation>
    <scope>NUCLEOTIDE SEQUENCE</scope>
</reference>
<evidence type="ECO:0000259" key="1">
    <source>
        <dbReference type="Pfam" id="PF10551"/>
    </source>
</evidence>
<dbReference type="Pfam" id="PF10551">
    <property type="entry name" value="MULE"/>
    <property type="match status" value="1"/>
</dbReference>
<dbReference type="AlphaFoldDB" id="A0A819WNE5"/>
<evidence type="ECO:0000313" key="2">
    <source>
        <dbReference type="EMBL" id="CAF4127479.1"/>
    </source>
</evidence>
<name>A0A819WNE5_9BILA</name>
<accession>A0A819WNE5</accession>
<gene>
    <name evidence="2" type="ORF">FNK824_LOCUS32586</name>
</gene>
<feature type="domain" description="MULE transposase" evidence="1">
    <location>
        <begin position="156"/>
        <end position="237"/>
    </location>
</feature>
<evidence type="ECO:0000313" key="3">
    <source>
        <dbReference type="Proteomes" id="UP000663874"/>
    </source>
</evidence>
<organism evidence="2 3">
    <name type="scientific">Rotaria sordida</name>
    <dbReference type="NCBI Taxonomy" id="392033"/>
    <lineage>
        <taxon>Eukaryota</taxon>
        <taxon>Metazoa</taxon>
        <taxon>Spiralia</taxon>
        <taxon>Gnathifera</taxon>
        <taxon>Rotifera</taxon>
        <taxon>Eurotatoria</taxon>
        <taxon>Bdelloidea</taxon>
        <taxon>Philodinida</taxon>
        <taxon>Philodinidae</taxon>
        <taxon>Rotaria</taxon>
    </lineage>
</organism>
<comment type="caution">
    <text evidence="2">The sequence shown here is derived from an EMBL/GenBank/DDBJ whole genome shotgun (WGS) entry which is preliminary data.</text>
</comment>
<dbReference type="EMBL" id="CAJOBE010011286">
    <property type="protein sequence ID" value="CAF4127479.1"/>
    <property type="molecule type" value="Genomic_DNA"/>
</dbReference>
<protein>
    <recommendedName>
        <fullName evidence="1">MULE transposase domain-containing protein</fullName>
    </recommendedName>
</protein>
<dbReference type="Proteomes" id="UP000663874">
    <property type="component" value="Unassembled WGS sequence"/>
</dbReference>
<dbReference type="InterPro" id="IPR018289">
    <property type="entry name" value="MULE_transposase_dom"/>
</dbReference>
<proteinExistence type="predicted"/>